<dbReference type="InterPro" id="IPR015815">
    <property type="entry name" value="HIBADH-related"/>
</dbReference>
<evidence type="ECO:0000259" key="12">
    <source>
        <dbReference type="Pfam" id="PF03446"/>
    </source>
</evidence>
<dbReference type="Proteomes" id="UP000695007">
    <property type="component" value="Unplaced"/>
</dbReference>
<dbReference type="EC" id="1.1.1.31" evidence="11"/>
<protein>
    <recommendedName>
        <fullName evidence="11">3-hydroxyisobutyrate dehydrogenase</fullName>
        <shortName evidence="11">HIBADH</shortName>
        <ecNumber evidence="11">1.1.1.31</ecNumber>
    </recommendedName>
</protein>
<dbReference type="GO" id="GO:0051287">
    <property type="term" value="F:NAD binding"/>
    <property type="evidence" value="ECO:0007669"/>
    <property type="project" value="InterPro"/>
</dbReference>
<evidence type="ECO:0000259" key="13">
    <source>
        <dbReference type="Pfam" id="PF14833"/>
    </source>
</evidence>
<keyword evidence="7 11" id="KW-0520">NAD</keyword>
<comment type="pathway">
    <text evidence="2 11">Amino-acid degradation; L-valine degradation.</text>
</comment>
<feature type="domain" description="3-hydroxyisobutyrate dehydrogenase-like NAD-binding" evidence="13">
    <location>
        <begin position="186"/>
        <end position="312"/>
    </location>
</feature>
<dbReference type="Gene3D" id="3.40.50.720">
    <property type="entry name" value="NAD(P)-binding Rossmann-like Domain"/>
    <property type="match status" value="1"/>
</dbReference>
<dbReference type="SUPFAM" id="SSF48179">
    <property type="entry name" value="6-phosphogluconate dehydrogenase C-terminal domain-like"/>
    <property type="match status" value="1"/>
</dbReference>
<dbReference type="InterPro" id="IPR011548">
    <property type="entry name" value="HIBADH"/>
</dbReference>
<dbReference type="InterPro" id="IPR008927">
    <property type="entry name" value="6-PGluconate_DH-like_C_sf"/>
</dbReference>
<dbReference type="InterPro" id="IPR002204">
    <property type="entry name" value="3-OH-isobutyrate_DH-rel_CS"/>
</dbReference>
<gene>
    <name evidence="15" type="primary">LOC105359007</name>
</gene>
<keyword evidence="5" id="KW-0809">Transit peptide</keyword>
<dbReference type="RefSeq" id="XP_011493788.1">
    <property type="nucleotide sequence ID" value="XM_011495486.1"/>
</dbReference>
<comment type="catalytic activity">
    <reaction evidence="9 11">
        <text>3-hydroxy-2-methylpropanoate + NAD(+) = 2-methyl-3-oxopropanoate + NADH + H(+)</text>
        <dbReference type="Rhea" id="RHEA:17681"/>
        <dbReference type="ChEBI" id="CHEBI:11805"/>
        <dbReference type="ChEBI" id="CHEBI:15378"/>
        <dbReference type="ChEBI" id="CHEBI:57540"/>
        <dbReference type="ChEBI" id="CHEBI:57700"/>
        <dbReference type="ChEBI" id="CHEBI:57945"/>
        <dbReference type="EC" id="1.1.1.31"/>
    </reaction>
</comment>
<evidence type="ECO:0000256" key="11">
    <source>
        <dbReference type="RuleBase" id="RU910714"/>
    </source>
</evidence>
<name>A0AAJ6VK90_9HYME</name>
<evidence type="ECO:0000256" key="9">
    <source>
        <dbReference type="ARBA" id="ARBA00049197"/>
    </source>
</evidence>
<organism evidence="14 15">
    <name type="scientific">Ceratosolen solmsi marchali</name>
    <dbReference type="NCBI Taxonomy" id="326594"/>
    <lineage>
        <taxon>Eukaryota</taxon>
        <taxon>Metazoa</taxon>
        <taxon>Ecdysozoa</taxon>
        <taxon>Arthropoda</taxon>
        <taxon>Hexapoda</taxon>
        <taxon>Insecta</taxon>
        <taxon>Pterygota</taxon>
        <taxon>Neoptera</taxon>
        <taxon>Endopterygota</taxon>
        <taxon>Hymenoptera</taxon>
        <taxon>Apocrita</taxon>
        <taxon>Proctotrupomorpha</taxon>
        <taxon>Chalcidoidea</taxon>
        <taxon>Agaonidae</taxon>
        <taxon>Agaoninae</taxon>
        <taxon>Ceratosolen</taxon>
    </lineage>
</organism>
<evidence type="ECO:0000256" key="7">
    <source>
        <dbReference type="ARBA" id="ARBA00023027"/>
    </source>
</evidence>
<dbReference type="Pfam" id="PF03446">
    <property type="entry name" value="NAD_binding_2"/>
    <property type="match status" value="1"/>
</dbReference>
<feature type="active site" evidence="10">
    <location>
        <position position="192"/>
    </location>
</feature>
<keyword evidence="4 11" id="KW-0101">Branched-chain amino acid catabolism</keyword>
<dbReference type="NCBIfam" id="TIGR01692">
    <property type="entry name" value="HIBADH"/>
    <property type="match status" value="1"/>
</dbReference>
<comment type="similarity">
    <text evidence="3">Belongs to the HIBADH-related family. 3-hydroxyisobutyrate dehydrogenase subfamily.</text>
</comment>
<dbReference type="InterPro" id="IPR013328">
    <property type="entry name" value="6PGD_dom2"/>
</dbReference>
<evidence type="ECO:0000256" key="4">
    <source>
        <dbReference type="ARBA" id="ARBA00022456"/>
    </source>
</evidence>
<keyword evidence="8" id="KW-0496">Mitochondrion</keyword>
<evidence type="ECO:0000256" key="1">
    <source>
        <dbReference type="ARBA" id="ARBA00004173"/>
    </source>
</evidence>
<evidence type="ECO:0000256" key="2">
    <source>
        <dbReference type="ARBA" id="ARBA00005109"/>
    </source>
</evidence>
<dbReference type="SUPFAM" id="SSF51735">
    <property type="entry name" value="NAD(P)-binding Rossmann-fold domains"/>
    <property type="match status" value="1"/>
</dbReference>
<dbReference type="FunFam" id="1.10.1040.10:FF:000006">
    <property type="entry name" value="3-hydroxyisobutyrate dehydrogenase"/>
    <property type="match status" value="1"/>
</dbReference>
<dbReference type="PANTHER" id="PTHR22981:SF7">
    <property type="entry name" value="3-HYDROXYISOBUTYRATE DEHYDROGENASE, MITOCHONDRIAL"/>
    <property type="match status" value="1"/>
</dbReference>
<dbReference type="Gene3D" id="1.10.1040.10">
    <property type="entry name" value="N-(1-d-carboxylethyl)-l-norvaline Dehydrogenase, domain 2"/>
    <property type="match status" value="1"/>
</dbReference>
<comment type="subcellular location">
    <subcellularLocation>
        <location evidence="1">Mitochondrion</location>
    </subcellularLocation>
</comment>
<evidence type="ECO:0000313" key="14">
    <source>
        <dbReference type="Proteomes" id="UP000695007"/>
    </source>
</evidence>
<evidence type="ECO:0000313" key="15">
    <source>
        <dbReference type="RefSeq" id="XP_011493788.1"/>
    </source>
</evidence>
<evidence type="ECO:0000256" key="5">
    <source>
        <dbReference type="ARBA" id="ARBA00022946"/>
    </source>
</evidence>
<dbReference type="InterPro" id="IPR036291">
    <property type="entry name" value="NAD(P)-bd_dom_sf"/>
</dbReference>
<evidence type="ECO:0000256" key="8">
    <source>
        <dbReference type="ARBA" id="ARBA00023128"/>
    </source>
</evidence>
<dbReference type="InterPro" id="IPR029154">
    <property type="entry name" value="HIBADH-like_NADP-bd"/>
</dbReference>
<reference evidence="15" key="1">
    <citation type="submission" date="2025-08" db="UniProtKB">
        <authorList>
            <consortium name="RefSeq"/>
        </authorList>
    </citation>
    <scope>IDENTIFICATION</scope>
</reference>
<dbReference type="InterPro" id="IPR006115">
    <property type="entry name" value="6PGDH_NADP-bd"/>
</dbReference>
<dbReference type="KEGG" id="csol:105359007"/>
<dbReference type="GO" id="GO:0006574">
    <property type="term" value="P:L-valine catabolic process"/>
    <property type="evidence" value="ECO:0007669"/>
    <property type="project" value="TreeGrafter"/>
</dbReference>
<keyword evidence="14" id="KW-1185">Reference proteome</keyword>
<feature type="domain" description="6-phosphogluconate dehydrogenase NADP-binding" evidence="12">
    <location>
        <begin position="24"/>
        <end position="183"/>
    </location>
</feature>
<dbReference type="FunFam" id="3.40.50.720:FF:000119">
    <property type="entry name" value="3-hydroxyisobutyrate dehydrogenase"/>
    <property type="match status" value="1"/>
</dbReference>
<accession>A0AAJ6VK90</accession>
<evidence type="ECO:0000256" key="10">
    <source>
        <dbReference type="PIRSR" id="PIRSR000103-1"/>
    </source>
</evidence>
<dbReference type="GO" id="GO:0050661">
    <property type="term" value="F:NADP binding"/>
    <property type="evidence" value="ECO:0007669"/>
    <property type="project" value="InterPro"/>
</dbReference>
<dbReference type="GO" id="GO:0008442">
    <property type="term" value="F:3-hydroxyisobutyrate dehydrogenase activity"/>
    <property type="evidence" value="ECO:0007669"/>
    <property type="project" value="UniProtKB-EC"/>
</dbReference>
<dbReference type="GO" id="GO:0005739">
    <property type="term" value="C:mitochondrion"/>
    <property type="evidence" value="ECO:0007669"/>
    <property type="project" value="UniProtKB-SubCell"/>
</dbReference>
<dbReference type="AlphaFoldDB" id="A0AAJ6VK90"/>
<dbReference type="PANTHER" id="PTHR22981">
    <property type="entry name" value="3-HYDROXYISOBUTYRATE DEHYDROGENASE-RELATED"/>
    <property type="match status" value="1"/>
</dbReference>
<evidence type="ECO:0000256" key="3">
    <source>
        <dbReference type="ARBA" id="ARBA00006013"/>
    </source>
</evidence>
<dbReference type="GeneID" id="105359007"/>
<dbReference type="Pfam" id="PF14833">
    <property type="entry name" value="NAD_binding_11"/>
    <property type="match status" value="1"/>
</dbReference>
<dbReference type="PROSITE" id="PS00895">
    <property type="entry name" value="3_HYDROXYISOBUT_DH"/>
    <property type="match status" value="1"/>
</dbReference>
<evidence type="ECO:0000256" key="6">
    <source>
        <dbReference type="ARBA" id="ARBA00023002"/>
    </source>
</evidence>
<keyword evidence="6 11" id="KW-0560">Oxidoreductase</keyword>
<dbReference type="PIRSF" id="PIRSF000103">
    <property type="entry name" value="HIBADH"/>
    <property type="match status" value="1"/>
</dbReference>
<proteinExistence type="inferred from homology"/>
<sequence>MGILTTFAKSLGVIRRASQRDFSNVGFVGLGNMGAYMAKNLIKKGYRLTVYDINEKAIENVVSAGAKGAASVAEVSKNSEVLVTMLPMNQHVLECYTSKTGIISAAKKGTLLVDSSTIDPTVSQTIAKEAEKNGLRFIDGPVSGGVVGAENATLTFMVGGSKLDFEGARTFLEAMGSRAVHCGDIGMGQVAKICNNMLLAISMIGVSEALNLGDKLGLNPKILTDIINTSTGRCWSSEIYSPIPGLIPTVPSSNDYNGGFSTALIAKDLGLAQASATRTGSPIALGSLSHQIYRTMMAHGLGGKDFSVIYQYIREEDKK</sequence>